<dbReference type="Proteomes" id="UP001500603">
    <property type="component" value="Unassembled WGS sequence"/>
</dbReference>
<protein>
    <recommendedName>
        <fullName evidence="1">PE domain-containing protein</fullName>
    </recommendedName>
</protein>
<proteinExistence type="predicted"/>
<dbReference type="EMBL" id="BAABJM010000005">
    <property type="protein sequence ID" value="GAA5063110.1"/>
    <property type="molecule type" value="Genomic_DNA"/>
</dbReference>
<dbReference type="Gene3D" id="1.10.287.850">
    <property type="entry name" value="HP0062-like domain"/>
    <property type="match status" value="1"/>
</dbReference>
<evidence type="ECO:0000313" key="2">
    <source>
        <dbReference type="EMBL" id="GAA5063110.1"/>
    </source>
</evidence>
<name>A0ABP9KPN1_9NOCA</name>
<comment type="caution">
    <text evidence="2">The sequence shown here is derived from an EMBL/GenBank/DDBJ whole genome shotgun (WGS) entry which is preliminary data.</text>
</comment>
<organism evidence="2 3">
    <name type="scientific">Nocardia callitridis</name>
    <dbReference type="NCBI Taxonomy" id="648753"/>
    <lineage>
        <taxon>Bacteria</taxon>
        <taxon>Bacillati</taxon>
        <taxon>Actinomycetota</taxon>
        <taxon>Actinomycetes</taxon>
        <taxon>Mycobacteriales</taxon>
        <taxon>Nocardiaceae</taxon>
        <taxon>Nocardia</taxon>
    </lineage>
</organism>
<sequence>MVFPPDCEDAMTDNGFNGVYFDPQAATDAAGRLDALAQRLQDDLGAGEASLAVPSAGVDEVSVRAAGTMNEVAGSFSTSAAEGVLELRKLAASLRAQVAHFGRLEDDNVTGIRSARTA</sequence>
<evidence type="ECO:0000313" key="3">
    <source>
        <dbReference type="Proteomes" id="UP001500603"/>
    </source>
</evidence>
<keyword evidence="3" id="KW-1185">Reference proteome</keyword>
<gene>
    <name evidence="2" type="ORF">GCM10023318_47420</name>
</gene>
<feature type="domain" description="PE" evidence="1">
    <location>
        <begin position="19"/>
        <end position="108"/>
    </location>
</feature>
<evidence type="ECO:0000259" key="1">
    <source>
        <dbReference type="Pfam" id="PF00934"/>
    </source>
</evidence>
<reference evidence="3" key="1">
    <citation type="journal article" date="2019" name="Int. J. Syst. Evol. Microbiol.">
        <title>The Global Catalogue of Microorganisms (GCM) 10K type strain sequencing project: providing services to taxonomists for standard genome sequencing and annotation.</title>
        <authorList>
            <consortium name="The Broad Institute Genomics Platform"/>
            <consortium name="The Broad Institute Genome Sequencing Center for Infectious Disease"/>
            <person name="Wu L."/>
            <person name="Ma J."/>
        </authorList>
    </citation>
    <scope>NUCLEOTIDE SEQUENCE [LARGE SCALE GENOMIC DNA]</scope>
    <source>
        <strain evidence="3">JCM 18298</strain>
    </source>
</reference>
<dbReference type="Pfam" id="PF00934">
    <property type="entry name" value="PE"/>
    <property type="match status" value="1"/>
</dbReference>
<dbReference type="InterPro" id="IPR000084">
    <property type="entry name" value="PE-PGRS_N"/>
</dbReference>
<accession>A0ABP9KPN1</accession>